<evidence type="ECO:0000313" key="1">
    <source>
        <dbReference type="EMBL" id="QHT99812.1"/>
    </source>
</evidence>
<dbReference type="AlphaFoldDB" id="A0A6C0J3B6"/>
<protein>
    <recommendedName>
        <fullName evidence="2">Glycoside-hydrolase family GH114 TIM-barrel domain-containing protein</fullName>
    </recommendedName>
</protein>
<dbReference type="EMBL" id="MN740317">
    <property type="protein sequence ID" value="QHT99812.1"/>
    <property type="molecule type" value="Genomic_DNA"/>
</dbReference>
<evidence type="ECO:0008006" key="2">
    <source>
        <dbReference type="Google" id="ProtNLM"/>
    </source>
</evidence>
<sequence length="342" mass="39580">MNYTGGITKEEFIRVFGSQNAHKYVNLPKTSTFVPLNMGSPINNKSQYALKTIPYSSPNKRKHINSRTLKAIKEREKNGIDKREDTATLIKQEIIVLSSYYTSLYSLLDNIILYLNNTQILCNVLDKDAFMQLKNKNIHGLMCNEDGIINEYNNKKLITLNNTSNINSYYEKKIAVSVINEEEPCFLNNASLGSLQEINNFKLFKQYKNYKTKARFLLTAKSLHYDLLILNPYYNKGHYLTSSDIDFMKYKGGNRVSKRLIYAYVNICALNSGSKFFDSNLLLDNLTKMDKMDKMEEDGVYAIKFWEKSWENTLIGNNDENLLSMLMKTGYDGIYIDFLNKH</sequence>
<organism evidence="1">
    <name type="scientific">viral metagenome</name>
    <dbReference type="NCBI Taxonomy" id="1070528"/>
    <lineage>
        <taxon>unclassified sequences</taxon>
        <taxon>metagenomes</taxon>
        <taxon>organismal metagenomes</taxon>
    </lineage>
</organism>
<reference evidence="1" key="1">
    <citation type="journal article" date="2020" name="Nature">
        <title>Giant virus diversity and host interactions through global metagenomics.</title>
        <authorList>
            <person name="Schulz F."/>
            <person name="Roux S."/>
            <person name="Paez-Espino D."/>
            <person name="Jungbluth S."/>
            <person name="Walsh D.A."/>
            <person name="Denef V.J."/>
            <person name="McMahon K.D."/>
            <person name="Konstantinidis K.T."/>
            <person name="Eloe-Fadrosh E.A."/>
            <person name="Kyrpides N.C."/>
            <person name="Woyke T."/>
        </authorList>
    </citation>
    <scope>NUCLEOTIDE SEQUENCE</scope>
    <source>
        <strain evidence="1">GVMAG-M-3300025727-45</strain>
    </source>
</reference>
<name>A0A6C0J3B6_9ZZZZ</name>
<dbReference type="Gene3D" id="3.20.20.70">
    <property type="entry name" value="Aldolase class I"/>
    <property type="match status" value="1"/>
</dbReference>
<proteinExistence type="predicted"/>
<accession>A0A6C0J3B6</accession>
<dbReference type="InterPro" id="IPR013785">
    <property type="entry name" value="Aldolase_TIM"/>
</dbReference>